<dbReference type="Proteomes" id="UP001442841">
    <property type="component" value="Chromosome"/>
</dbReference>
<dbReference type="PROSITE" id="PS51257">
    <property type="entry name" value="PROKAR_LIPOPROTEIN"/>
    <property type="match status" value="1"/>
</dbReference>
<evidence type="ECO:0000256" key="2">
    <source>
        <dbReference type="SAM" id="MobiDB-lite"/>
    </source>
</evidence>
<dbReference type="InterPro" id="IPR000914">
    <property type="entry name" value="SBP_5_dom"/>
</dbReference>
<dbReference type="InterPro" id="IPR030678">
    <property type="entry name" value="Peptide/Ni-bd"/>
</dbReference>
<evidence type="ECO:0000256" key="3">
    <source>
        <dbReference type="SAM" id="SignalP"/>
    </source>
</evidence>
<dbReference type="Pfam" id="PF00496">
    <property type="entry name" value="SBP_bac_5"/>
    <property type="match status" value="1"/>
</dbReference>
<protein>
    <submittedName>
        <fullName evidence="5">ABC transporter substrate-binding protein</fullName>
    </submittedName>
</protein>
<feature type="region of interest" description="Disordered" evidence="2">
    <location>
        <begin position="36"/>
        <end position="72"/>
    </location>
</feature>
<dbReference type="PANTHER" id="PTHR30290:SF38">
    <property type="entry name" value="D,D-DIPEPTIDE-BINDING PERIPLASMIC PROTEIN DDPA-RELATED"/>
    <property type="match status" value="1"/>
</dbReference>
<dbReference type="Gene3D" id="3.10.105.10">
    <property type="entry name" value="Dipeptide-binding Protein, Domain 3"/>
    <property type="match status" value="1"/>
</dbReference>
<dbReference type="SUPFAM" id="SSF53850">
    <property type="entry name" value="Periplasmic binding protein-like II"/>
    <property type="match status" value="1"/>
</dbReference>
<evidence type="ECO:0000313" key="5">
    <source>
        <dbReference type="EMBL" id="XAN07122.1"/>
    </source>
</evidence>
<dbReference type="InterPro" id="IPR039424">
    <property type="entry name" value="SBP_5"/>
</dbReference>
<feature type="compositionally biased region" description="Low complexity" evidence="2">
    <location>
        <begin position="38"/>
        <end position="51"/>
    </location>
</feature>
<dbReference type="Gene3D" id="3.90.76.10">
    <property type="entry name" value="Dipeptide-binding Protein, Domain 1"/>
    <property type="match status" value="1"/>
</dbReference>
<gene>
    <name evidence="5" type="ORF">AADG42_07380</name>
</gene>
<dbReference type="PIRSF" id="PIRSF002741">
    <property type="entry name" value="MppA"/>
    <property type="match status" value="1"/>
</dbReference>
<feature type="chain" id="PRO_5046606889" evidence="3">
    <location>
        <begin position="35"/>
        <end position="554"/>
    </location>
</feature>
<organism evidence="5 6">
    <name type="scientific">Ammonicoccus fulvus</name>
    <dbReference type="NCBI Taxonomy" id="3138240"/>
    <lineage>
        <taxon>Bacteria</taxon>
        <taxon>Bacillati</taxon>
        <taxon>Actinomycetota</taxon>
        <taxon>Actinomycetes</taxon>
        <taxon>Propionibacteriales</taxon>
        <taxon>Propionibacteriaceae</taxon>
        <taxon>Ammonicoccus</taxon>
    </lineage>
</organism>
<feature type="domain" description="Solute-binding protein family 5" evidence="4">
    <location>
        <begin position="120"/>
        <end position="471"/>
    </location>
</feature>
<evidence type="ECO:0000256" key="1">
    <source>
        <dbReference type="ARBA" id="ARBA00022729"/>
    </source>
</evidence>
<proteinExistence type="predicted"/>
<name>A0ABZ3FNZ1_9ACTN</name>
<evidence type="ECO:0000259" key="4">
    <source>
        <dbReference type="Pfam" id="PF00496"/>
    </source>
</evidence>
<accession>A0ABZ3FNZ1</accession>
<dbReference type="PANTHER" id="PTHR30290">
    <property type="entry name" value="PERIPLASMIC BINDING COMPONENT OF ABC TRANSPORTER"/>
    <property type="match status" value="1"/>
</dbReference>
<dbReference type="Gene3D" id="3.40.190.10">
    <property type="entry name" value="Periplasmic binding protein-like II"/>
    <property type="match status" value="1"/>
</dbReference>
<evidence type="ECO:0000313" key="6">
    <source>
        <dbReference type="Proteomes" id="UP001442841"/>
    </source>
</evidence>
<keyword evidence="1 3" id="KW-0732">Signal</keyword>
<feature type="signal peptide" evidence="3">
    <location>
        <begin position="1"/>
        <end position="34"/>
    </location>
</feature>
<keyword evidence="6" id="KW-1185">Reference proteome</keyword>
<dbReference type="RefSeq" id="WP_425308575.1">
    <property type="nucleotide sequence ID" value="NZ_CP154795.1"/>
</dbReference>
<dbReference type="EMBL" id="CP154795">
    <property type="protein sequence ID" value="XAN07122.1"/>
    <property type="molecule type" value="Genomic_DNA"/>
</dbReference>
<reference evidence="5 6" key="1">
    <citation type="submission" date="2024-04" db="EMBL/GenBank/DDBJ databases">
        <title>Isolation of an actinomycete strain from pig manure.</title>
        <authorList>
            <person name="Gong T."/>
            <person name="Yu Z."/>
            <person name="An M."/>
            <person name="Wei C."/>
            <person name="Yang W."/>
            <person name="Liu L."/>
        </authorList>
    </citation>
    <scope>NUCLEOTIDE SEQUENCE [LARGE SCALE GENOMIC DNA]</scope>
    <source>
        <strain evidence="5 6">ZF39</strain>
    </source>
</reference>
<dbReference type="CDD" id="cd00995">
    <property type="entry name" value="PBP2_NikA_DppA_OppA_like"/>
    <property type="match status" value="1"/>
</dbReference>
<sequence>MTTLDIRVRRRGRALRSLAAAGIAALLLSGCGQGTGTGTTTDVPPTQQPDGVAENQEGVSKNPYGGEALSRGEAKSGGEIRVGLPANVESLDPIATFNGPAFAVGLAVYDRLMKLDPSGKPVGELAESMTSDDNKTWIMKLPSDVTFHDDTPFNAQAVVAHLERLGSPESRSQSAGDIRAIQSMRAVDDTTVEFVLQTPWSGFPKVFTRWAPAYVPSPTAVAAGGATYGLKPVGVGPFKVETFSPGNEIVLVRNPNYRVGGLPKVDKLTYIPATDTQSRLAANISGQLDITTTQSAQDFDQAQNGGLVVLRQPVSTYTDILMNLSKPPFDDPRMRIAVAQAIDTEAINQTVYGGRHKVMKGLFAESHPYHVAVDWPPHDPEAAKKAVEELQAEGRTVDFEIAVPQPQEMQRSAQLIQQMLTDVGMAVQLKISDQPEMVTSAAAGNYTAQIRYIGILPETDNVLWQNWYSGSRGNLAKAGDPEVDRILIAARAADPADQQELYQEFQREAARWMPIVPLVQTQNAMLVGPKIGGHPGASGEGVPEEIDMREVWVK</sequence>